<dbReference type="EMBL" id="LT559118">
    <property type="protein sequence ID" value="SBO96149.1"/>
    <property type="molecule type" value="Genomic_DNA"/>
</dbReference>
<accession>A0A1M4EB63</accession>
<proteinExistence type="predicted"/>
<evidence type="ECO:0000313" key="1">
    <source>
        <dbReference type="EMBL" id="SBO96149.1"/>
    </source>
</evidence>
<gene>
    <name evidence="1" type="ORF">BN4615_P5665</name>
</gene>
<dbReference type="AlphaFoldDB" id="A0A1M4EB63"/>
<name>A0A1M4EB63_9ACTN</name>
<sequence length="52" mass="5955">MWQICTVRMAAVPASSSDRNNHREGVERCGQFSGRWRWPPVPRSCWLPGRAA</sequence>
<reference evidence="1" key="1">
    <citation type="submission" date="2016-04" db="EMBL/GenBank/DDBJ databases">
        <authorList>
            <person name="Evans L.H."/>
            <person name="Alamgir A."/>
            <person name="Owens N."/>
            <person name="Weber N.D."/>
            <person name="Virtaneva K."/>
            <person name="Barbian K."/>
            <person name="Babar A."/>
            <person name="Rosenke K."/>
        </authorList>
    </citation>
    <scope>NUCLEOTIDE SEQUENCE</scope>
    <source>
        <strain evidence="1">Nono1</strain>
    </source>
</reference>
<protein>
    <submittedName>
        <fullName evidence="1">Uncharacterized protein</fullName>
    </submittedName>
</protein>
<organism evidence="1">
    <name type="scientific">Nonomuraea gerenzanensis</name>
    <dbReference type="NCBI Taxonomy" id="93944"/>
    <lineage>
        <taxon>Bacteria</taxon>
        <taxon>Bacillati</taxon>
        <taxon>Actinomycetota</taxon>
        <taxon>Actinomycetes</taxon>
        <taxon>Streptosporangiales</taxon>
        <taxon>Streptosporangiaceae</taxon>
        <taxon>Nonomuraea</taxon>
    </lineage>
</organism>